<proteinExistence type="predicted"/>
<reference evidence="3" key="1">
    <citation type="submission" date="2021-01" db="EMBL/GenBank/DDBJ databases">
        <authorList>
            <person name="Corre E."/>
            <person name="Pelletier E."/>
            <person name="Niang G."/>
            <person name="Scheremetjew M."/>
            <person name="Finn R."/>
            <person name="Kale V."/>
            <person name="Holt S."/>
            <person name="Cochrane G."/>
            <person name="Meng A."/>
            <person name="Brown T."/>
            <person name="Cohen L."/>
        </authorList>
    </citation>
    <scope>NUCLEOTIDE SEQUENCE</scope>
    <source>
        <strain evidence="3">CCMP1320</strain>
    </source>
</reference>
<sequence length="404" mass="44235">MDFPVPPASANWHQGVPPEAYNQIVQQQRQWAIVQVQGFSPVIYVNCVEEHPVEVLRKGLQNDFWQEAPVTGGSGGGANHPNGVILLGPEGLDPFRDLLNAPPPPDNALKPETVSKLNRGTLRVVPPTTYLKMCRVFKKKMNTYKFLRVVGPGHPTRLAQSVADFFQYRSNQAPNQAPAPQQSPQPPLQPTAANNNASSQPLLRSTPANNNARSQPADTAMNATLVTAASRFEGENDADTANTTNAAAALNQMGCMRAAGGEGHTAPSTIDPGPSSNEGDRVAETPAAKRQRVESRFEAVQGLLQQKRQAWIKAGQDADAADAERRAAEVQVNTQEQAQQRELAEIRQQIQQLQKREQSLVTALGEVEKTRRRERQELQERAEQLRAAEAAAERDLHSFLLRLG</sequence>
<dbReference type="CDD" id="cd22249">
    <property type="entry name" value="UDM1_RNF168_RNF169-like"/>
    <property type="match status" value="1"/>
</dbReference>
<name>A0A6S8I9H7_DUNTE</name>
<evidence type="ECO:0000313" key="4">
    <source>
        <dbReference type="EMBL" id="CAE0489976.1"/>
    </source>
</evidence>
<gene>
    <name evidence="3" type="ORF">DTER00134_LOCUS5046</name>
    <name evidence="4" type="ORF">DTER00134_LOCUS5047</name>
</gene>
<feature type="compositionally biased region" description="Polar residues" evidence="2">
    <location>
        <begin position="194"/>
        <end position="219"/>
    </location>
</feature>
<feature type="region of interest" description="Disordered" evidence="2">
    <location>
        <begin position="172"/>
        <end position="219"/>
    </location>
</feature>
<accession>A0A6S8I9H7</accession>
<organism evidence="3">
    <name type="scientific">Dunaliella tertiolecta</name>
    <name type="common">Green alga</name>
    <dbReference type="NCBI Taxonomy" id="3047"/>
    <lineage>
        <taxon>Eukaryota</taxon>
        <taxon>Viridiplantae</taxon>
        <taxon>Chlorophyta</taxon>
        <taxon>core chlorophytes</taxon>
        <taxon>Chlorophyceae</taxon>
        <taxon>CS clade</taxon>
        <taxon>Chlamydomonadales</taxon>
        <taxon>Dunaliellaceae</taxon>
        <taxon>Dunaliella</taxon>
    </lineage>
</organism>
<feature type="region of interest" description="Disordered" evidence="2">
    <location>
        <begin position="258"/>
        <end position="293"/>
    </location>
</feature>
<evidence type="ECO:0000313" key="3">
    <source>
        <dbReference type="EMBL" id="CAE0489975.1"/>
    </source>
</evidence>
<dbReference type="AlphaFoldDB" id="A0A6S8I9H7"/>
<keyword evidence="1" id="KW-0175">Coiled coil</keyword>
<dbReference type="EMBL" id="HBIP01009190">
    <property type="protein sequence ID" value="CAE0489975.1"/>
    <property type="molecule type" value="Transcribed_RNA"/>
</dbReference>
<protein>
    <submittedName>
        <fullName evidence="3">Uncharacterized protein</fullName>
    </submittedName>
</protein>
<dbReference type="EMBL" id="HBIP01009192">
    <property type="protein sequence ID" value="CAE0489976.1"/>
    <property type="molecule type" value="Transcribed_RNA"/>
</dbReference>
<feature type="coiled-coil region" evidence="1">
    <location>
        <begin position="318"/>
        <end position="395"/>
    </location>
</feature>
<evidence type="ECO:0000256" key="1">
    <source>
        <dbReference type="SAM" id="Coils"/>
    </source>
</evidence>
<evidence type="ECO:0000256" key="2">
    <source>
        <dbReference type="SAM" id="MobiDB-lite"/>
    </source>
</evidence>